<organism evidence="2 3">
    <name type="scientific">Neoarthrinium moseri</name>
    <dbReference type="NCBI Taxonomy" id="1658444"/>
    <lineage>
        <taxon>Eukaryota</taxon>
        <taxon>Fungi</taxon>
        <taxon>Dikarya</taxon>
        <taxon>Ascomycota</taxon>
        <taxon>Pezizomycotina</taxon>
        <taxon>Sordariomycetes</taxon>
        <taxon>Xylariomycetidae</taxon>
        <taxon>Amphisphaeriales</taxon>
        <taxon>Apiosporaceae</taxon>
        <taxon>Neoarthrinium</taxon>
    </lineage>
</organism>
<dbReference type="EMBL" id="JAFIMR010000038">
    <property type="protein sequence ID" value="KAI1857971.1"/>
    <property type="molecule type" value="Genomic_DNA"/>
</dbReference>
<gene>
    <name evidence="2" type="ORF">JX265_011001</name>
</gene>
<sequence>MVLISGGAFTTPITMSEAAPTQLSPDGPEIKSSLLSVSSEVAGVVPLATDWANAPDSTKASSAVQSIMTLIPEHCQQYRQYPIYRDGDGNKDKFRYELKYNVKYKSTYWSNYSFNYDTTASTMEPFTVVTLPAGATLVPLPEYTAPTPIYITTTSPGRTEQTIVPVIISVSGPPDICFGCYTTFPPNIQIDVSGSFCIQLFGTKIGNCPKDGEGSGSNPSEPSDPSSPDPEPTEPKTEKESCTETLTATYESIFCTVVGTAQQVPTACSTQAYSVVTGCTITASTTSTTTTVTAEPSHLYCSPGSCGTGECHTKRSMNVHDSQASVAKRGDPDEGDWVDRSDYSDQTLFVAGEVYEAYTNFVQTDNNIVPIPKNTDIEPGMTTSQVVQFNDKVVSLSVQGLYGCTSVVVVSQRGAWASHIWEAPTFTGSIDNFRARGLDYITRGLHDDNPQFSQHKYGLKNLRGNGDLPGNLGKIFGVDNDDIPGTRAYILAPRPRVWAQTIRDEQGKIVDLVNIMGKHISDQGIQDPNAMAGTTQFPGHNDQITQTVKAILGESVPVEVIEYSPNVLGLEDLKKNLPPEKRAHILGDYDNAKSRGKLYLQYRPARCDRRQASWRLWIEDRMDLAGRTDSWDAEGGQMFVASPKGKRDGGSACTLPTGPSTSASVTTTVDGHTVVVGPSGTSTVNAPIGSKTPGSCTSDTVDKDCGGPSLSCTGGLVARCEQGRCVCRLPEFAPGSKCITTDDCRPISLCDPVTQFDACENSLCVCKPAPTSTRAPEPSTASIRAPEPTTTSTRAPEPSSTTTAAAPAPTKTEVAPRPSPTEAVIIGYQATLIGSQFGVDMLNQWVLYPQNVKESSVSPNLCVLNDIGSRLDDSYPSGADDIPWPGSVSSAGDVFGHKGCHYIGSDSGAGRFACDDVNEFACVVDSRNGQEDVCELGTATKCYPKIQCLFPA</sequence>
<proteinExistence type="predicted"/>
<evidence type="ECO:0000256" key="1">
    <source>
        <dbReference type="SAM" id="MobiDB-lite"/>
    </source>
</evidence>
<reference evidence="2" key="1">
    <citation type="submission" date="2021-03" db="EMBL/GenBank/DDBJ databases">
        <title>Revisited historic fungal species revealed as producer of novel bioactive compounds through whole genome sequencing and comparative genomics.</title>
        <authorList>
            <person name="Vignolle G.A."/>
            <person name="Hochenegger N."/>
            <person name="Mach R.L."/>
            <person name="Mach-Aigner A.R."/>
            <person name="Javad Rahimi M."/>
            <person name="Salim K.A."/>
            <person name="Chan C.M."/>
            <person name="Lim L.B.L."/>
            <person name="Cai F."/>
            <person name="Druzhinina I.S."/>
            <person name="U'Ren J.M."/>
            <person name="Derntl C."/>
        </authorList>
    </citation>
    <scope>NUCLEOTIDE SEQUENCE</scope>
    <source>
        <strain evidence="2">TUCIM 5799</strain>
    </source>
</reference>
<feature type="compositionally biased region" description="Low complexity" evidence="1">
    <location>
        <begin position="785"/>
        <end position="816"/>
    </location>
</feature>
<feature type="compositionally biased region" description="Polar residues" evidence="1">
    <location>
        <begin position="771"/>
        <end position="782"/>
    </location>
</feature>
<accession>A0A9Q0AL17</accession>
<feature type="region of interest" description="Disordered" evidence="1">
    <location>
        <begin position="641"/>
        <end position="664"/>
    </location>
</feature>
<feature type="region of interest" description="Disordered" evidence="1">
    <location>
        <begin position="209"/>
        <end position="242"/>
    </location>
</feature>
<evidence type="ECO:0000313" key="2">
    <source>
        <dbReference type="EMBL" id="KAI1857971.1"/>
    </source>
</evidence>
<comment type="caution">
    <text evidence="2">The sequence shown here is derived from an EMBL/GenBank/DDBJ whole genome shotgun (WGS) entry which is preliminary data.</text>
</comment>
<dbReference type="Proteomes" id="UP000829685">
    <property type="component" value="Unassembled WGS sequence"/>
</dbReference>
<keyword evidence="3" id="KW-1185">Reference proteome</keyword>
<protein>
    <submittedName>
        <fullName evidence="2">Uncharacterized protein</fullName>
    </submittedName>
</protein>
<evidence type="ECO:0000313" key="3">
    <source>
        <dbReference type="Proteomes" id="UP000829685"/>
    </source>
</evidence>
<name>A0A9Q0AL17_9PEZI</name>
<dbReference type="AlphaFoldDB" id="A0A9Q0AL17"/>
<feature type="compositionally biased region" description="Basic and acidic residues" evidence="1">
    <location>
        <begin position="233"/>
        <end position="242"/>
    </location>
</feature>
<feature type="region of interest" description="Disordered" evidence="1">
    <location>
        <begin position="771"/>
        <end position="818"/>
    </location>
</feature>